<evidence type="ECO:0000313" key="2">
    <source>
        <dbReference type="EMBL" id="EET06659.1"/>
    </source>
</evidence>
<name>A0A0E1W2K1_BURPE</name>
<dbReference type="AlphaFoldDB" id="A0A0E1W2K1"/>
<dbReference type="HOGENOM" id="CLU_1977405_0_0_4"/>
<feature type="compositionally biased region" description="Basic residues" evidence="1">
    <location>
        <begin position="49"/>
        <end position="61"/>
    </location>
</feature>
<accession>A0A0E1W2K1</accession>
<gene>
    <name evidence="2" type="ORF">BURPS1710A_0191</name>
</gene>
<sequence>MRRAARIAGGARMRRAAYAASHTSIAPPSAIAWRSPAHCVHAESDRIARRPRGLSSSRHRPAGSGRNRARAEPPNRLRPRFHANAKQCRCRETRASSTADASPNLCRCRRRSALSCARPCALRRRGAWPGKQRACHSA</sequence>
<dbReference type="Proteomes" id="UP000001812">
    <property type="component" value="Chromosome I"/>
</dbReference>
<reference evidence="2" key="1">
    <citation type="submission" date="2009-05" db="EMBL/GenBank/DDBJ databases">
        <authorList>
            <person name="Harkins D.M."/>
            <person name="DeShazer D."/>
            <person name="Woods D.E."/>
            <person name="Brinkac L.M."/>
            <person name="Brown K.A."/>
            <person name="Hung G.C."/>
            <person name="Tuanyok A."/>
            <person name="Zhang B."/>
            <person name="Nierman W.C."/>
        </authorList>
    </citation>
    <scope>NUCLEOTIDE SEQUENCE [LARGE SCALE GENOMIC DNA]</scope>
    <source>
        <strain evidence="2">1710a</strain>
    </source>
</reference>
<proteinExistence type="predicted"/>
<dbReference type="EMBL" id="CM000832">
    <property type="protein sequence ID" value="EET06659.1"/>
    <property type="molecule type" value="Genomic_DNA"/>
</dbReference>
<evidence type="ECO:0000256" key="1">
    <source>
        <dbReference type="SAM" id="MobiDB-lite"/>
    </source>
</evidence>
<organism evidence="2">
    <name type="scientific">Burkholderia pseudomallei 1710a</name>
    <dbReference type="NCBI Taxonomy" id="320371"/>
    <lineage>
        <taxon>Bacteria</taxon>
        <taxon>Pseudomonadati</taxon>
        <taxon>Pseudomonadota</taxon>
        <taxon>Betaproteobacteria</taxon>
        <taxon>Burkholderiales</taxon>
        <taxon>Burkholderiaceae</taxon>
        <taxon>Burkholderia</taxon>
        <taxon>pseudomallei group</taxon>
    </lineage>
</organism>
<protein>
    <submittedName>
        <fullName evidence="2">Uncharacterized protein</fullName>
    </submittedName>
</protein>
<feature type="region of interest" description="Disordered" evidence="1">
    <location>
        <begin position="44"/>
        <end position="84"/>
    </location>
</feature>